<dbReference type="Gene3D" id="1.10.3300.10">
    <property type="entry name" value="Jann2411-like domain"/>
    <property type="match status" value="1"/>
</dbReference>
<dbReference type="Proteomes" id="UP000238312">
    <property type="component" value="Unassembled WGS sequence"/>
</dbReference>
<dbReference type="EMBL" id="PVNG01000035">
    <property type="protein sequence ID" value="PRX51698.1"/>
    <property type="molecule type" value="Genomic_DNA"/>
</dbReference>
<accession>A0A2T0M4A6</accession>
<evidence type="ECO:0000313" key="4">
    <source>
        <dbReference type="Proteomes" id="UP000238312"/>
    </source>
</evidence>
<dbReference type="PANTHER" id="PTHR35525">
    <property type="entry name" value="BLL6575 PROTEIN"/>
    <property type="match status" value="1"/>
</dbReference>
<sequence length="256" mass="27018">MRQYAETGLVTIDLANTWDEYLDDPERLPDVSSLHRFCMELGVPALSDPVALPGDSDPDADPADVPGVSDPDADLVGVPGDSEPRAVPADVLGDSEPDAESVGTAREPDPGAGPVGTARESVPGAGPVSPADLDEVRAVRSRLREVLDGDPAQRARALARWVEEAPMRAVVAESAGTPVLRLAGPPAATLGQRLTVRAVTELLDLAAAGDWDRLRLCAASPCQDAFVDRSRPGRRQFCSTRCANRAHAAASRARHR</sequence>
<dbReference type="Pfam" id="PF11706">
    <property type="entry name" value="zf-CGNR"/>
    <property type="match status" value="1"/>
</dbReference>
<dbReference type="InterPro" id="IPR023286">
    <property type="entry name" value="ABATE_dom_sf"/>
</dbReference>
<dbReference type="InterPro" id="IPR010852">
    <property type="entry name" value="ABATE"/>
</dbReference>
<dbReference type="PANTHER" id="PTHR35525:SF3">
    <property type="entry name" value="BLL6575 PROTEIN"/>
    <property type="match status" value="1"/>
</dbReference>
<feature type="domain" description="Zinc finger CGNR" evidence="2">
    <location>
        <begin position="213"/>
        <end position="255"/>
    </location>
</feature>
<gene>
    <name evidence="3" type="ORF">B0I32_13554</name>
</gene>
<comment type="caution">
    <text evidence="3">The sequence shown here is derived from an EMBL/GenBank/DDBJ whole genome shotgun (WGS) entry which is preliminary data.</text>
</comment>
<dbReference type="InterPro" id="IPR021005">
    <property type="entry name" value="Znf_CGNR"/>
</dbReference>
<name>A0A2T0M4A6_9ACTN</name>
<evidence type="ECO:0000256" key="1">
    <source>
        <dbReference type="SAM" id="MobiDB-lite"/>
    </source>
</evidence>
<evidence type="ECO:0000259" key="2">
    <source>
        <dbReference type="Pfam" id="PF11706"/>
    </source>
</evidence>
<organism evidence="3 4">
    <name type="scientific">Nonomuraea fuscirosea</name>
    <dbReference type="NCBI Taxonomy" id="1291556"/>
    <lineage>
        <taxon>Bacteria</taxon>
        <taxon>Bacillati</taxon>
        <taxon>Actinomycetota</taxon>
        <taxon>Actinomycetes</taxon>
        <taxon>Streptosporangiales</taxon>
        <taxon>Streptosporangiaceae</taxon>
        <taxon>Nonomuraea</taxon>
    </lineage>
</organism>
<evidence type="ECO:0000313" key="3">
    <source>
        <dbReference type="EMBL" id="PRX51698.1"/>
    </source>
</evidence>
<protein>
    <submittedName>
        <fullName evidence="3">CGNR zinc finger protein</fullName>
    </submittedName>
</protein>
<reference evidence="3 4" key="1">
    <citation type="submission" date="2018-03" db="EMBL/GenBank/DDBJ databases">
        <title>Genomic Encyclopedia of Type Strains, Phase III (KMG-III): the genomes of soil and plant-associated and newly described type strains.</title>
        <authorList>
            <person name="Whitman W."/>
        </authorList>
    </citation>
    <scope>NUCLEOTIDE SEQUENCE [LARGE SCALE GENOMIC DNA]</scope>
    <source>
        <strain evidence="3 4">CGMCC 4.7104</strain>
    </source>
</reference>
<proteinExistence type="predicted"/>
<dbReference type="RefSeq" id="WP_219912449.1">
    <property type="nucleotide sequence ID" value="NZ_PVNG01000035.1"/>
</dbReference>
<feature type="region of interest" description="Disordered" evidence="1">
    <location>
        <begin position="49"/>
        <end position="133"/>
    </location>
</feature>
<dbReference type="AlphaFoldDB" id="A0A2T0M4A6"/>
<dbReference type="SUPFAM" id="SSF160904">
    <property type="entry name" value="Jann2411-like"/>
    <property type="match status" value="1"/>
</dbReference>
<keyword evidence="4" id="KW-1185">Reference proteome</keyword>